<comment type="similarity">
    <text evidence="7 8">Belongs to the glucosamine/galactosamine-6-phosphate isomerase family. NagB subfamily.</text>
</comment>
<protein>
    <recommendedName>
        <fullName evidence="8">Glucosamine-6-phosphate deaminase</fullName>
        <ecNumber evidence="8">3.5.99.6</ecNumber>
    </recommendedName>
    <alternativeName>
        <fullName evidence="8">GlcN6P deaminase</fullName>
        <shortName evidence="8">GNPDA</shortName>
    </alternativeName>
    <alternativeName>
        <fullName evidence="8">Glucosamine-6-phosphate isomerase</fullName>
    </alternativeName>
</protein>
<dbReference type="Proteomes" id="UP000255233">
    <property type="component" value="Unassembled WGS sequence"/>
</dbReference>
<dbReference type="GO" id="GO:0006046">
    <property type="term" value="P:N-acetylglucosamine catabolic process"/>
    <property type="evidence" value="ECO:0007669"/>
    <property type="project" value="UniProtKB-UniRule"/>
</dbReference>
<dbReference type="InterPro" id="IPR018321">
    <property type="entry name" value="Glucosamine6P_isomerase_CS"/>
</dbReference>
<reference evidence="10 11" key="1">
    <citation type="submission" date="2018-06" db="EMBL/GenBank/DDBJ databases">
        <authorList>
            <consortium name="Pathogen Informatics"/>
            <person name="Doyle S."/>
        </authorList>
    </citation>
    <scope>NUCLEOTIDE SEQUENCE [LARGE SCALE GENOMIC DNA]</scope>
    <source>
        <strain evidence="10 11">NCTC11190</strain>
    </source>
</reference>
<dbReference type="InterPro" id="IPR004547">
    <property type="entry name" value="Glucosamine6P_isomerase"/>
</dbReference>
<keyword evidence="3 8" id="KW-0378">Hydrolase</keyword>
<evidence type="ECO:0000256" key="7">
    <source>
        <dbReference type="ARBA" id="ARBA00061194"/>
    </source>
</evidence>
<dbReference type="SUPFAM" id="SSF100950">
    <property type="entry name" value="NagB/RpiA/CoA transferase-like"/>
    <property type="match status" value="1"/>
</dbReference>
<feature type="site" description="Part of the allosteric site" evidence="8">
    <location>
        <position position="151"/>
    </location>
</feature>
<feature type="active site" description="Proton acceptor; for ring-opening step" evidence="8">
    <location>
        <position position="143"/>
    </location>
</feature>
<dbReference type="GO" id="GO:0042802">
    <property type="term" value="F:identical protein binding"/>
    <property type="evidence" value="ECO:0007669"/>
    <property type="project" value="TreeGrafter"/>
</dbReference>
<evidence type="ECO:0000256" key="1">
    <source>
        <dbReference type="ARBA" id="ARBA00000644"/>
    </source>
</evidence>
<evidence type="ECO:0000256" key="2">
    <source>
        <dbReference type="ARBA" id="ARBA00022533"/>
    </source>
</evidence>
<dbReference type="FunFam" id="3.40.50.1360:FF:000002">
    <property type="entry name" value="Glucosamine-6-phosphate deaminase"/>
    <property type="match status" value="1"/>
</dbReference>
<dbReference type="EC" id="3.5.99.6" evidence="8"/>
<dbReference type="GO" id="GO:0005975">
    <property type="term" value="P:carbohydrate metabolic process"/>
    <property type="evidence" value="ECO:0007669"/>
    <property type="project" value="InterPro"/>
</dbReference>
<proteinExistence type="inferred from homology"/>
<keyword evidence="2 8" id="KW-0021">Allosteric enzyme</keyword>
<dbReference type="STRING" id="880526.GCA_000427365_01912"/>
<evidence type="ECO:0000313" key="10">
    <source>
        <dbReference type="EMBL" id="SUE34673.1"/>
    </source>
</evidence>
<dbReference type="Pfam" id="PF01182">
    <property type="entry name" value="Glucosamine_iso"/>
    <property type="match status" value="1"/>
</dbReference>
<organism evidence="10 11">
    <name type="scientific">Rikenella microfusus</name>
    <dbReference type="NCBI Taxonomy" id="28139"/>
    <lineage>
        <taxon>Bacteria</taxon>
        <taxon>Pseudomonadati</taxon>
        <taxon>Bacteroidota</taxon>
        <taxon>Bacteroidia</taxon>
        <taxon>Bacteroidales</taxon>
        <taxon>Rikenellaceae</taxon>
        <taxon>Rikenella</taxon>
    </lineage>
</organism>
<dbReference type="GO" id="GO:0019262">
    <property type="term" value="P:N-acetylneuraminate catabolic process"/>
    <property type="evidence" value="ECO:0007669"/>
    <property type="project" value="UniProtKB-UniRule"/>
</dbReference>
<evidence type="ECO:0000256" key="8">
    <source>
        <dbReference type="HAMAP-Rule" id="MF_01241"/>
    </source>
</evidence>
<sequence>MRLIIEPDYAHISRWAANYIAHKINAFGPTPEKPFVLGLPTGSTPLGTYKELIALHKAGKVSFADVVTFNMDEYCGIPKEHPQSYYTFMWTNFFSHVDIRPENVNILNGNAPDPAAECAAYEAKIAALGGIRLFMGGIGPDGHIAFNEPASSLTSRTRMKTLTLDTIIANSRFFDNDVDKVPKTALTVGVGTIMDADEVLILVNGHGKARALRHGIEEGVNHMWTISALQRHPHGIIVCDEDATAELKVGTYKYFKDIEGKNLDPDTQL</sequence>
<evidence type="ECO:0000256" key="3">
    <source>
        <dbReference type="ARBA" id="ARBA00022801"/>
    </source>
</evidence>
<evidence type="ECO:0000256" key="5">
    <source>
        <dbReference type="ARBA" id="ARBA00055188"/>
    </source>
</evidence>
<evidence type="ECO:0000313" key="11">
    <source>
        <dbReference type="Proteomes" id="UP000255233"/>
    </source>
</evidence>
<comment type="activity regulation">
    <text evidence="8">Allosterically activated by N-acetylglucosamine 6-phosphate (GlcNAc6P).</text>
</comment>
<feature type="site" description="Part of the allosteric site" evidence="8">
    <location>
        <position position="158"/>
    </location>
</feature>
<comment type="catalytic activity">
    <reaction evidence="1 8">
        <text>alpha-D-glucosamine 6-phosphate + H2O = beta-D-fructose 6-phosphate + NH4(+)</text>
        <dbReference type="Rhea" id="RHEA:12172"/>
        <dbReference type="ChEBI" id="CHEBI:15377"/>
        <dbReference type="ChEBI" id="CHEBI:28938"/>
        <dbReference type="ChEBI" id="CHEBI:57634"/>
        <dbReference type="ChEBI" id="CHEBI:75989"/>
        <dbReference type="EC" id="3.5.99.6"/>
    </reaction>
</comment>
<feature type="active site" description="For ring-opening step" evidence="8">
    <location>
        <position position="141"/>
    </location>
</feature>
<dbReference type="PROSITE" id="PS01161">
    <property type="entry name" value="GLC_GALNAC_ISOMERASE"/>
    <property type="match status" value="1"/>
</dbReference>
<comment type="function">
    <text evidence="5 8">Catalyzes the reversible isomerization-deamination of glucosamine 6-phosphate (GlcN6P) to form fructose 6-phosphate (Fru6P) and ammonium ion.</text>
</comment>
<feature type="site" description="Part of the allosteric site" evidence="8">
    <location>
        <position position="161"/>
    </location>
</feature>
<dbReference type="HAMAP" id="MF_01241">
    <property type="entry name" value="GlcN6P_deamin"/>
    <property type="match status" value="1"/>
</dbReference>
<dbReference type="PANTHER" id="PTHR11280:SF5">
    <property type="entry name" value="GLUCOSAMINE-6-PHOSPHATE ISOMERASE"/>
    <property type="match status" value="1"/>
</dbReference>
<comment type="caution">
    <text evidence="8">Lacks conserved residue(s) required for the propagation of feature annotation.</text>
</comment>
<evidence type="ECO:0000259" key="9">
    <source>
        <dbReference type="Pfam" id="PF01182"/>
    </source>
</evidence>
<dbReference type="CDD" id="cd01399">
    <property type="entry name" value="GlcN6P_deaminase"/>
    <property type="match status" value="1"/>
</dbReference>
<feature type="active site" description="Proton acceptor; for enolization step" evidence="8">
    <location>
        <position position="72"/>
    </location>
</feature>
<gene>
    <name evidence="10" type="primary">nagB_2</name>
    <name evidence="8" type="synonym">nagB</name>
    <name evidence="10" type="ORF">NCTC11190_01906</name>
</gene>
<dbReference type="InterPro" id="IPR006148">
    <property type="entry name" value="Glc/Gal-6P_isomerase"/>
</dbReference>
<dbReference type="EMBL" id="UGVL01000001">
    <property type="protein sequence ID" value="SUE34673.1"/>
    <property type="molecule type" value="Genomic_DNA"/>
</dbReference>
<dbReference type="GO" id="GO:0006043">
    <property type="term" value="P:glucosamine catabolic process"/>
    <property type="evidence" value="ECO:0007669"/>
    <property type="project" value="TreeGrafter"/>
</dbReference>
<dbReference type="RefSeq" id="WP_027291498.1">
    <property type="nucleotide sequence ID" value="NZ_CALVFX010000001.1"/>
</dbReference>
<feature type="domain" description="Glucosamine/galactosamine-6-phosphate isomerase" evidence="9">
    <location>
        <begin position="10"/>
        <end position="229"/>
    </location>
</feature>
<name>A0A379MT08_9BACT</name>
<accession>A0A379MT08</accession>
<evidence type="ECO:0000256" key="4">
    <source>
        <dbReference type="ARBA" id="ARBA00023277"/>
    </source>
</evidence>
<dbReference type="Gene3D" id="3.40.50.1360">
    <property type="match status" value="1"/>
</dbReference>
<dbReference type="AlphaFoldDB" id="A0A379MT08"/>
<evidence type="ECO:0000256" key="6">
    <source>
        <dbReference type="ARBA" id="ARBA00060525"/>
    </source>
</evidence>
<dbReference type="InterPro" id="IPR037171">
    <property type="entry name" value="NagB/RpiA_transferase-like"/>
</dbReference>
<dbReference type="GO" id="GO:0005829">
    <property type="term" value="C:cytosol"/>
    <property type="evidence" value="ECO:0007669"/>
    <property type="project" value="UniProtKB-ARBA"/>
</dbReference>
<dbReference type="GO" id="GO:0004342">
    <property type="term" value="F:glucosamine-6-phosphate deaminase activity"/>
    <property type="evidence" value="ECO:0007669"/>
    <property type="project" value="UniProtKB-UniRule"/>
</dbReference>
<dbReference type="PANTHER" id="PTHR11280">
    <property type="entry name" value="GLUCOSAMINE-6-PHOSPHATE ISOMERASE"/>
    <property type="match status" value="1"/>
</dbReference>
<dbReference type="OrthoDB" id="9791139at2"/>
<dbReference type="NCBIfam" id="TIGR00502">
    <property type="entry name" value="nagB"/>
    <property type="match status" value="1"/>
</dbReference>
<keyword evidence="4 8" id="KW-0119">Carbohydrate metabolism</keyword>
<feature type="site" description="Part of the allosteric site" evidence="8">
    <location>
        <position position="160"/>
    </location>
</feature>
<comment type="pathway">
    <text evidence="6 8">Amino-sugar metabolism; N-acetylneuraminate degradation; D-fructose 6-phosphate from N-acetylneuraminate: step 5/5.</text>
</comment>
<keyword evidence="11" id="KW-1185">Reference proteome</keyword>
<dbReference type="UniPathway" id="UPA00629">
    <property type="reaction ID" value="UER00684"/>
</dbReference>
<feature type="active site" description="For ring-opening step" evidence="8">
    <location>
        <position position="148"/>
    </location>
</feature>